<name>A0A1G8NIX3_9RHOB</name>
<keyword evidence="3" id="KW-0436">Ligase</keyword>
<proteinExistence type="inferred from homology"/>
<feature type="active site" description="Proton acceptor" evidence="2">
    <location>
        <position position="119"/>
    </location>
</feature>
<feature type="short sequence motif" description="HXTX 2" evidence="2">
    <location>
        <begin position="119"/>
        <end position="122"/>
    </location>
</feature>
<protein>
    <recommendedName>
        <fullName evidence="2">RNA 2',3'-cyclic phosphodiesterase</fullName>
        <shortName evidence="2">RNA 2',3'-CPDase</shortName>
        <ecNumber evidence="2">3.1.4.58</ecNumber>
    </recommendedName>
</protein>
<dbReference type="RefSeq" id="WP_093151019.1">
    <property type="nucleotide sequence ID" value="NZ_FNEK01000007.1"/>
</dbReference>
<evidence type="ECO:0000256" key="2">
    <source>
        <dbReference type="HAMAP-Rule" id="MF_01940"/>
    </source>
</evidence>
<comment type="similarity">
    <text evidence="2">Belongs to the 2H phosphoesterase superfamily. ThpR family.</text>
</comment>
<keyword evidence="1 2" id="KW-0378">Hydrolase</keyword>
<feature type="active site" description="Proton donor" evidence="2">
    <location>
        <position position="36"/>
    </location>
</feature>
<dbReference type="EMBL" id="FNEK01000007">
    <property type="protein sequence ID" value="SDI80108.1"/>
    <property type="molecule type" value="Genomic_DNA"/>
</dbReference>
<dbReference type="STRING" id="571298.SAMN04488026_100776"/>
<dbReference type="Proteomes" id="UP000199382">
    <property type="component" value="Unassembled WGS sequence"/>
</dbReference>
<organism evidence="3 4">
    <name type="scientific">Aliiruegeria lutimaris</name>
    <dbReference type="NCBI Taxonomy" id="571298"/>
    <lineage>
        <taxon>Bacteria</taxon>
        <taxon>Pseudomonadati</taxon>
        <taxon>Pseudomonadota</taxon>
        <taxon>Alphaproteobacteria</taxon>
        <taxon>Rhodobacterales</taxon>
        <taxon>Roseobacteraceae</taxon>
        <taxon>Aliiruegeria</taxon>
    </lineage>
</organism>
<evidence type="ECO:0000313" key="3">
    <source>
        <dbReference type="EMBL" id="SDI80108.1"/>
    </source>
</evidence>
<keyword evidence="4" id="KW-1185">Reference proteome</keyword>
<dbReference type="GO" id="GO:0008664">
    <property type="term" value="F:RNA 2',3'-cyclic 3'-phosphodiesterase activity"/>
    <property type="evidence" value="ECO:0007669"/>
    <property type="project" value="UniProtKB-EC"/>
</dbReference>
<feature type="short sequence motif" description="HXTX 1" evidence="2">
    <location>
        <begin position="36"/>
        <end position="39"/>
    </location>
</feature>
<reference evidence="3 4" key="1">
    <citation type="submission" date="2016-10" db="EMBL/GenBank/DDBJ databases">
        <authorList>
            <person name="de Groot N.N."/>
        </authorList>
    </citation>
    <scope>NUCLEOTIDE SEQUENCE [LARGE SCALE GENOMIC DNA]</scope>
    <source>
        <strain evidence="3 4">DSM 25294</strain>
    </source>
</reference>
<dbReference type="GO" id="GO:0016874">
    <property type="term" value="F:ligase activity"/>
    <property type="evidence" value="ECO:0007669"/>
    <property type="project" value="UniProtKB-KW"/>
</dbReference>
<accession>A0A1G8NIX3</accession>
<gene>
    <name evidence="3" type="ORF">SAMN04488026_100776</name>
</gene>
<dbReference type="OrthoDB" id="9793819at2"/>
<dbReference type="AlphaFoldDB" id="A0A1G8NIX3"/>
<dbReference type="NCBIfam" id="TIGR02258">
    <property type="entry name" value="2_5_ligase"/>
    <property type="match status" value="1"/>
</dbReference>
<comment type="function">
    <text evidence="2">Hydrolyzes RNA 2',3'-cyclic phosphodiester to an RNA 2'-phosphomonoester.</text>
</comment>
<dbReference type="HAMAP" id="MF_01940">
    <property type="entry name" value="RNA_CPDase"/>
    <property type="match status" value="1"/>
</dbReference>
<evidence type="ECO:0000256" key="1">
    <source>
        <dbReference type="ARBA" id="ARBA00022801"/>
    </source>
</evidence>
<dbReference type="PANTHER" id="PTHR35561:SF1">
    <property type="entry name" value="RNA 2',3'-CYCLIC PHOSPHODIESTERASE"/>
    <property type="match status" value="1"/>
</dbReference>
<sequence>MRCFLAISLPDPVLDRLEMLAARLPVGRVPPRENLHLTLVFLGDVAEMQARDLHLALSEITHPAVEISFAGLDLFGGAKPEILHAAVRPEPGIVHLHDKVQQAARRSGLELKRTRFRPHVTLARFNRAPSGEAADRLADFLQANALADIPGFLAESFSLYRSELGHGPARHSELACYELGIA</sequence>
<comment type="catalytic activity">
    <reaction evidence="2">
        <text>a 3'-end 2',3'-cyclophospho-ribonucleotide-RNA + H2O = a 3'-end 2'-phospho-ribonucleotide-RNA + H(+)</text>
        <dbReference type="Rhea" id="RHEA:11828"/>
        <dbReference type="Rhea" id="RHEA-COMP:10464"/>
        <dbReference type="Rhea" id="RHEA-COMP:17353"/>
        <dbReference type="ChEBI" id="CHEBI:15377"/>
        <dbReference type="ChEBI" id="CHEBI:15378"/>
        <dbReference type="ChEBI" id="CHEBI:83064"/>
        <dbReference type="ChEBI" id="CHEBI:173113"/>
        <dbReference type="EC" id="3.1.4.58"/>
    </reaction>
</comment>
<dbReference type="GO" id="GO:0004113">
    <property type="term" value="F:2',3'-cyclic-nucleotide 3'-phosphodiesterase activity"/>
    <property type="evidence" value="ECO:0007669"/>
    <property type="project" value="InterPro"/>
</dbReference>
<dbReference type="PANTHER" id="PTHR35561">
    <property type="entry name" value="RNA 2',3'-CYCLIC PHOSPHODIESTERASE"/>
    <property type="match status" value="1"/>
</dbReference>
<dbReference type="InterPro" id="IPR004175">
    <property type="entry name" value="RNA_CPDase"/>
</dbReference>
<dbReference type="SUPFAM" id="SSF55144">
    <property type="entry name" value="LigT-like"/>
    <property type="match status" value="1"/>
</dbReference>
<dbReference type="EC" id="3.1.4.58" evidence="2"/>
<dbReference type="Gene3D" id="3.90.1140.10">
    <property type="entry name" value="Cyclic phosphodiesterase"/>
    <property type="match status" value="1"/>
</dbReference>
<evidence type="ECO:0000313" key="4">
    <source>
        <dbReference type="Proteomes" id="UP000199382"/>
    </source>
</evidence>
<dbReference type="Pfam" id="PF13563">
    <property type="entry name" value="2_5_RNA_ligase2"/>
    <property type="match status" value="1"/>
</dbReference>
<dbReference type="InterPro" id="IPR009097">
    <property type="entry name" value="Cyclic_Pdiesterase"/>
</dbReference>